<evidence type="ECO:0000259" key="5">
    <source>
        <dbReference type="PROSITE" id="PS51635"/>
    </source>
</evidence>
<evidence type="ECO:0000256" key="2">
    <source>
        <dbReference type="ARBA" id="ARBA00022963"/>
    </source>
</evidence>
<dbReference type="PANTHER" id="PTHR14226">
    <property type="entry name" value="NEUROPATHY TARGET ESTERASE/SWISS CHEESE D.MELANOGASTER"/>
    <property type="match status" value="1"/>
</dbReference>
<accession>A0A9E7ZQX8</accession>
<sequence length="325" mass="34405">MNDMRPVEGQPALVRPKIGLALGGGAARGWAHIGALEVLVEAGFAPDVIAGTSIGAVVGGCLAAGKLPELTEFATSMTKRRIVGLMDFHIGGAGLIAGGRLKRLLDQQLNGIRIEDLSHRFVAVATELGFGHEIWLTHGPLVEALTASYALPGIFDPVKLGGRWLMDGALVNPVPVTAARALGADVVICVNLNSDLTGRGTTIQDQSADPDPLMPELRVQPEPRWYDGISGAAKRVRNIVGRPTENRPGLAGVMIDAFNITQDRISRSRLAGDPPDVMIGPKLGRIGLFDFHRAGETIELGRQAARRSLDDIAALVAANHIMPES</sequence>
<dbReference type="PROSITE" id="PS51635">
    <property type="entry name" value="PNPLA"/>
    <property type="match status" value="1"/>
</dbReference>
<dbReference type="SUPFAM" id="SSF52151">
    <property type="entry name" value="FabD/lysophospholipase-like"/>
    <property type="match status" value="1"/>
</dbReference>
<feature type="active site" description="Proton acceptor" evidence="4">
    <location>
        <position position="167"/>
    </location>
</feature>
<dbReference type="Pfam" id="PF01734">
    <property type="entry name" value="Patatin"/>
    <property type="match status" value="1"/>
</dbReference>
<keyword evidence="3 4" id="KW-0443">Lipid metabolism</keyword>
<organism evidence="6">
    <name type="scientific">Bosea sp. NBC_00436</name>
    <dbReference type="NCBI Taxonomy" id="2969620"/>
    <lineage>
        <taxon>Bacteria</taxon>
        <taxon>Pseudomonadati</taxon>
        <taxon>Pseudomonadota</taxon>
        <taxon>Alphaproteobacteria</taxon>
        <taxon>Hyphomicrobiales</taxon>
        <taxon>Boseaceae</taxon>
        <taxon>Bosea</taxon>
    </lineage>
</organism>
<dbReference type="PANTHER" id="PTHR14226:SF76">
    <property type="entry name" value="NTE FAMILY PROTEIN RSSA"/>
    <property type="match status" value="1"/>
</dbReference>
<dbReference type="GO" id="GO:0016042">
    <property type="term" value="P:lipid catabolic process"/>
    <property type="evidence" value="ECO:0007669"/>
    <property type="project" value="UniProtKB-UniRule"/>
</dbReference>
<dbReference type="InterPro" id="IPR050301">
    <property type="entry name" value="NTE"/>
</dbReference>
<proteinExistence type="predicted"/>
<feature type="active site" description="Nucleophile" evidence="4">
    <location>
        <position position="53"/>
    </location>
</feature>
<evidence type="ECO:0000256" key="1">
    <source>
        <dbReference type="ARBA" id="ARBA00022801"/>
    </source>
</evidence>
<feature type="domain" description="PNPLA" evidence="5">
    <location>
        <begin position="20"/>
        <end position="180"/>
    </location>
</feature>
<dbReference type="InterPro" id="IPR016035">
    <property type="entry name" value="Acyl_Trfase/lysoPLipase"/>
</dbReference>
<dbReference type="InterPro" id="IPR002641">
    <property type="entry name" value="PNPLA_dom"/>
</dbReference>
<evidence type="ECO:0000256" key="4">
    <source>
        <dbReference type="PROSITE-ProRule" id="PRU01161"/>
    </source>
</evidence>
<reference evidence="6" key="1">
    <citation type="submission" date="2022-08" db="EMBL/GenBank/DDBJ databases">
        <title>Complete Genome Sequences of 2 Bosea sp. soil isolates.</title>
        <authorList>
            <person name="Alvarez Arevalo M."/>
            <person name="Sterndorff E.B."/>
            <person name="Faurdal D."/>
            <person name="Joergensen T.S."/>
            <person name="Weber T."/>
        </authorList>
    </citation>
    <scope>NUCLEOTIDE SEQUENCE</scope>
    <source>
        <strain evidence="6">NBC_00436</strain>
    </source>
</reference>
<feature type="short sequence motif" description="GXSXG" evidence="4">
    <location>
        <begin position="51"/>
        <end position="55"/>
    </location>
</feature>
<keyword evidence="2 4" id="KW-0442">Lipid degradation</keyword>
<gene>
    <name evidence="6" type="ORF">NWE54_11765</name>
</gene>
<dbReference type="EMBL" id="CP102774">
    <property type="protein sequence ID" value="UZF89408.1"/>
    <property type="molecule type" value="Genomic_DNA"/>
</dbReference>
<dbReference type="Gene3D" id="3.40.1090.10">
    <property type="entry name" value="Cytosolic phospholipase A2 catalytic domain"/>
    <property type="match status" value="1"/>
</dbReference>
<keyword evidence="1 4" id="KW-0378">Hydrolase</keyword>
<evidence type="ECO:0000313" key="6">
    <source>
        <dbReference type="EMBL" id="UZF89408.1"/>
    </source>
</evidence>
<evidence type="ECO:0000256" key="3">
    <source>
        <dbReference type="ARBA" id="ARBA00023098"/>
    </source>
</evidence>
<dbReference type="AlphaFoldDB" id="A0A9E7ZQX8"/>
<feature type="short sequence motif" description="DGA/G" evidence="4">
    <location>
        <begin position="167"/>
        <end position="169"/>
    </location>
</feature>
<dbReference type="GO" id="GO:0016787">
    <property type="term" value="F:hydrolase activity"/>
    <property type="evidence" value="ECO:0007669"/>
    <property type="project" value="UniProtKB-UniRule"/>
</dbReference>
<comment type="caution">
    <text evidence="4">Lacks conserved residue(s) required for the propagation of feature annotation.</text>
</comment>
<name>A0A9E7ZQX8_9HYPH</name>
<protein>
    <submittedName>
        <fullName evidence="6">Patatin-like phospholipase family protein</fullName>
    </submittedName>
</protein>